<accession>A0AAD4H7K2</accession>
<gene>
    <name evidence="1" type="ORF">BGZ95_008751</name>
</gene>
<comment type="caution">
    <text evidence="1">The sequence shown here is derived from an EMBL/GenBank/DDBJ whole genome shotgun (WGS) entry which is preliminary data.</text>
</comment>
<sequence length="1091" mass="122763">MVQQSYQTVRLLVLNETRQVPIHTDQGGPPVVYWGDIELQFSHTTLALHAGSHIDFERDYYNRVLNPLRIKAQHPAEIVVQPKDADRRDILNILDKNHTENIAQHKIGQAMIDGVLKEVKSGIRAMLELPDHSIPRMFIIVPEPTASLSPAKNVYRSYRLFFLCECGDSTAAASSIDGGISQNMHFAHHEGYEVKTPKAFIERYGNHILTLLQAIQKLGTVNKSVLPPILKVSDLSADMQRLLKVSNDANCLPRIKFIAEHLESVLNSPEDIVKKEQPQILNGPDLRALETYLIRKDDTRALGNLHRILTPENKIKWVCEAHVRENAKVSDMGVLQHTVRTFGGTLDEKRGRVTARLSADNAERFFGLIGKESLIQELDLTLDWGPTTEQVRKLRHAIKFSQVSSLNINIDISESKYLILGVVKIVSGGGQLLKLVEFEKVGKAGPFRNLSIKGVPNILEGYEFHQCLAYSLALDRVSFKWEREKSRRRLLELLDRAPDLSKLRLCCNTLSTGYTMVRELAKRSHRLTTIEITTDLQERVEFDLKAGSIEIIDATIQVPELGTVATWGDKLERLSIMASTEGHWSWSILENLISKRRSLIRLDLQCPISNFCLVFQQVKAAVGPESSLENLCLRDGEGELLIRYIHDPVGTTTIKMKPEQEQHLGFWQTFTLFGFFPAYDSAPCQMTDEQLMTLQGYFSRATGPVRLKELNLDVSKLSDQGLERLHTFLVLNTNINIRLSGPWTRNIHSFVVAPFGKRLTGFDMSVLLSGMNPLADGATGLFEALNLIREAVSVQGAKLKFTTDKGNAIDLPNLYDPSSATFDIIREGEPFDFALTRHFGPLPPKVFCDGGFSDADVGILREKIAEYPAQLRYLSISIKGLSITSMNDVETMIRALPKDVELRIIWNESEAWDAKKLDARVLFLSKLAYRTHELDLLRVGELDLRDKEIPKWPVLRSLSVRNAAVTDSFSTWMRSMLASATNKLTTVRIADMRMVDTQWTKVLKEMNFTALKSVRITNSCLPSGQLQDLVDRIPGGGAAGGCLQTLVIDCDEAMPKKSWLGRRKTPDRIPFQALVCAKSPKCNVTINYIWK</sequence>
<dbReference type="Gene3D" id="3.80.10.10">
    <property type="entry name" value="Ribonuclease Inhibitor"/>
    <property type="match status" value="1"/>
</dbReference>
<reference evidence="1" key="1">
    <citation type="journal article" date="2020" name="Fungal Divers.">
        <title>Resolving the Mortierellaceae phylogeny through synthesis of multi-gene phylogenetics and phylogenomics.</title>
        <authorList>
            <person name="Vandepol N."/>
            <person name="Liber J."/>
            <person name="Desiro A."/>
            <person name="Na H."/>
            <person name="Kennedy M."/>
            <person name="Barry K."/>
            <person name="Grigoriev I.V."/>
            <person name="Miller A.N."/>
            <person name="O'Donnell K."/>
            <person name="Stajich J.E."/>
            <person name="Bonito G."/>
        </authorList>
    </citation>
    <scope>NUCLEOTIDE SEQUENCE</scope>
    <source>
        <strain evidence="1">NRRL 28262</strain>
    </source>
</reference>
<organism evidence="1 2">
    <name type="scientific">Linnemannia exigua</name>
    <dbReference type="NCBI Taxonomy" id="604196"/>
    <lineage>
        <taxon>Eukaryota</taxon>
        <taxon>Fungi</taxon>
        <taxon>Fungi incertae sedis</taxon>
        <taxon>Mucoromycota</taxon>
        <taxon>Mortierellomycotina</taxon>
        <taxon>Mortierellomycetes</taxon>
        <taxon>Mortierellales</taxon>
        <taxon>Mortierellaceae</taxon>
        <taxon>Linnemannia</taxon>
    </lineage>
</organism>
<evidence type="ECO:0000313" key="1">
    <source>
        <dbReference type="EMBL" id="KAG0275467.1"/>
    </source>
</evidence>
<proteinExistence type="predicted"/>
<evidence type="ECO:0000313" key="2">
    <source>
        <dbReference type="Proteomes" id="UP001194580"/>
    </source>
</evidence>
<dbReference type="Proteomes" id="UP001194580">
    <property type="component" value="Unassembled WGS sequence"/>
</dbReference>
<name>A0AAD4H7K2_9FUNG</name>
<dbReference type="AlphaFoldDB" id="A0AAD4H7K2"/>
<dbReference type="InterPro" id="IPR032675">
    <property type="entry name" value="LRR_dom_sf"/>
</dbReference>
<protein>
    <submittedName>
        <fullName evidence="1">Uncharacterized protein</fullName>
    </submittedName>
</protein>
<dbReference type="EMBL" id="JAAAIL010000476">
    <property type="protein sequence ID" value="KAG0275467.1"/>
    <property type="molecule type" value="Genomic_DNA"/>
</dbReference>
<dbReference type="SUPFAM" id="SSF52047">
    <property type="entry name" value="RNI-like"/>
    <property type="match status" value="1"/>
</dbReference>
<keyword evidence="2" id="KW-1185">Reference proteome</keyword>